<evidence type="ECO:0000313" key="2">
    <source>
        <dbReference type="Proteomes" id="UP000250235"/>
    </source>
</evidence>
<accession>A0A2Z7B8H7</accession>
<name>A0A2Z7B8H7_9LAMI</name>
<keyword evidence="2" id="KW-1185">Reference proteome</keyword>
<dbReference type="AlphaFoldDB" id="A0A2Z7B8H7"/>
<sequence length="51" mass="5703">MNAGTEGNKKSAVHDKHIPSILFISLQLPTADYLHSMKTSEPKAQQIWLPE</sequence>
<gene>
    <name evidence="1" type="ORF">F511_38774</name>
</gene>
<dbReference type="Proteomes" id="UP000250235">
    <property type="component" value="Unassembled WGS sequence"/>
</dbReference>
<organism evidence="1 2">
    <name type="scientific">Dorcoceras hygrometricum</name>
    <dbReference type="NCBI Taxonomy" id="472368"/>
    <lineage>
        <taxon>Eukaryota</taxon>
        <taxon>Viridiplantae</taxon>
        <taxon>Streptophyta</taxon>
        <taxon>Embryophyta</taxon>
        <taxon>Tracheophyta</taxon>
        <taxon>Spermatophyta</taxon>
        <taxon>Magnoliopsida</taxon>
        <taxon>eudicotyledons</taxon>
        <taxon>Gunneridae</taxon>
        <taxon>Pentapetalae</taxon>
        <taxon>asterids</taxon>
        <taxon>lamiids</taxon>
        <taxon>Lamiales</taxon>
        <taxon>Gesneriaceae</taxon>
        <taxon>Didymocarpoideae</taxon>
        <taxon>Trichosporeae</taxon>
        <taxon>Loxocarpinae</taxon>
        <taxon>Dorcoceras</taxon>
    </lineage>
</organism>
<proteinExistence type="predicted"/>
<protein>
    <submittedName>
        <fullName evidence="1">Uncharacterized protein</fullName>
    </submittedName>
</protein>
<dbReference type="EMBL" id="KV008373">
    <property type="protein sequence ID" value="KZV30238.1"/>
    <property type="molecule type" value="Genomic_DNA"/>
</dbReference>
<evidence type="ECO:0000313" key="1">
    <source>
        <dbReference type="EMBL" id="KZV30238.1"/>
    </source>
</evidence>
<reference evidence="1 2" key="1">
    <citation type="journal article" date="2015" name="Proc. Natl. Acad. Sci. U.S.A.">
        <title>The resurrection genome of Boea hygrometrica: A blueprint for survival of dehydration.</title>
        <authorList>
            <person name="Xiao L."/>
            <person name="Yang G."/>
            <person name="Zhang L."/>
            <person name="Yang X."/>
            <person name="Zhao S."/>
            <person name="Ji Z."/>
            <person name="Zhou Q."/>
            <person name="Hu M."/>
            <person name="Wang Y."/>
            <person name="Chen M."/>
            <person name="Xu Y."/>
            <person name="Jin H."/>
            <person name="Xiao X."/>
            <person name="Hu G."/>
            <person name="Bao F."/>
            <person name="Hu Y."/>
            <person name="Wan P."/>
            <person name="Li L."/>
            <person name="Deng X."/>
            <person name="Kuang T."/>
            <person name="Xiang C."/>
            <person name="Zhu J.K."/>
            <person name="Oliver M.J."/>
            <person name="He Y."/>
        </authorList>
    </citation>
    <scope>NUCLEOTIDE SEQUENCE [LARGE SCALE GENOMIC DNA]</scope>
    <source>
        <strain evidence="2">cv. XS01</strain>
    </source>
</reference>